<evidence type="ECO:0000256" key="1">
    <source>
        <dbReference type="ARBA" id="ARBA00004651"/>
    </source>
</evidence>
<proteinExistence type="inferred from homology"/>
<feature type="transmembrane region" description="Helical" evidence="8">
    <location>
        <begin position="289"/>
        <end position="318"/>
    </location>
</feature>
<evidence type="ECO:0000256" key="4">
    <source>
        <dbReference type="ARBA" id="ARBA00022692"/>
    </source>
</evidence>
<feature type="transmembrane region" description="Helical" evidence="8">
    <location>
        <begin position="192"/>
        <end position="210"/>
    </location>
</feature>
<dbReference type="InterPro" id="IPR018584">
    <property type="entry name" value="GT87"/>
</dbReference>
<protein>
    <recommendedName>
        <fullName evidence="11">DUF2029 domain-containing protein</fullName>
    </recommendedName>
</protein>
<accession>G1WCA6</accession>
<dbReference type="PATRIC" id="fig|702438.4.peg.1507"/>
<evidence type="ECO:0000256" key="3">
    <source>
        <dbReference type="ARBA" id="ARBA00022679"/>
    </source>
</evidence>
<feature type="transmembrane region" description="Helical" evidence="8">
    <location>
        <begin position="77"/>
        <end position="109"/>
    </location>
</feature>
<keyword evidence="3" id="KW-0808">Transferase</keyword>
<gene>
    <name evidence="9" type="ORF">HMPREF9431_01457</name>
</gene>
<evidence type="ECO:0000256" key="6">
    <source>
        <dbReference type="ARBA" id="ARBA00023136"/>
    </source>
</evidence>
<feature type="transmembrane region" description="Helical" evidence="8">
    <location>
        <begin position="260"/>
        <end position="277"/>
    </location>
</feature>
<keyword evidence="10" id="KW-1185">Reference proteome</keyword>
<comment type="caution">
    <text evidence="9">The sequence shown here is derived from an EMBL/GenBank/DDBJ whole genome shotgun (WGS) entry which is preliminary data.</text>
</comment>
<evidence type="ECO:0000256" key="5">
    <source>
        <dbReference type="ARBA" id="ARBA00022989"/>
    </source>
</evidence>
<dbReference type="Pfam" id="PF09594">
    <property type="entry name" value="GT87"/>
    <property type="match status" value="1"/>
</dbReference>
<name>G1WCA6_9BACT</name>
<dbReference type="AlphaFoldDB" id="G1WCA6"/>
<keyword evidence="2" id="KW-1003">Cell membrane</keyword>
<dbReference type="GO" id="GO:0005886">
    <property type="term" value="C:plasma membrane"/>
    <property type="evidence" value="ECO:0007669"/>
    <property type="project" value="UniProtKB-SubCell"/>
</dbReference>
<feature type="transmembrane region" description="Helical" evidence="8">
    <location>
        <begin position="160"/>
        <end position="185"/>
    </location>
</feature>
<evidence type="ECO:0000256" key="8">
    <source>
        <dbReference type="SAM" id="Phobius"/>
    </source>
</evidence>
<dbReference type="GeneID" id="95426076"/>
<organism evidence="9 10">
    <name type="scientific">Segatella oulorum F0390</name>
    <dbReference type="NCBI Taxonomy" id="702438"/>
    <lineage>
        <taxon>Bacteria</taxon>
        <taxon>Pseudomonadati</taxon>
        <taxon>Bacteroidota</taxon>
        <taxon>Bacteroidia</taxon>
        <taxon>Bacteroidales</taxon>
        <taxon>Prevotellaceae</taxon>
        <taxon>Segatella</taxon>
    </lineage>
</organism>
<dbReference type="RefSeq" id="WP_004380500.1">
    <property type="nucleotide sequence ID" value="NZ_JH114216.1"/>
</dbReference>
<evidence type="ECO:0008006" key="11">
    <source>
        <dbReference type="Google" id="ProtNLM"/>
    </source>
</evidence>
<dbReference type="GO" id="GO:0016758">
    <property type="term" value="F:hexosyltransferase activity"/>
    <property type="evidence" value="ECO:0007669"/>
    <property type="project" value="InterPro"/>
</dbReference>
<evidence type="ECO:0000313" key="9">
    <source>
        <dbReference type="EMBL" id="EGV30676.1"/>
    </source>
</evidence>
<dbReference type="HOGENOM" id="CLU_062612_0_0_10"/>
<evidence type="ECO:0000256" key="2">
    <source>
        <dbReference type="ARBA" id="ARBA00022475"/>
    </source>
</evidence>
<reference evidence="9 10" key="1">
    <citation type="submission" date="2011-07" db="EMBL/GenBank/DDBJ databases">
        <title>The Genome Sequence of Prevotella oulorum F0390.</title>
        <authorList>
            <consortium name="The Broad Institute Genome Sequencing Platform"/>
            <consortium name="The Broad Institute Genome Sequencing Center for Infectious Disease"/>
            <person name="Earl A."/>
            <person name="Ward D."/>
            <person name="Feldgarden M."/>
            <person name="Gevers D."/>
            <person name="Izard J."/>
            <person name="Ganesan A."/>
            <person name="Baranova O.V."/>
            <person name="Blanton J.M."/>
            <person name="Tanner A.C."/>
            <person name="Dewhirst F.E."/>
            <person name="Young S.K."/>
            <person name="Zeng Q."/>
            <person name="Gargeya S."/>
            <person name="Fitzgerald M."/>
            <person name="Haas B."/>
            <person name="Abouelleil A."/>
            <person name="Alvarado L."/>
            <person name="Arachchi H.M."/>
            <person name="Berlin A."/>
            <person name="Brown A."/>
            <person name="Chapman S.B."/>
            <person name="Chen Z."/>
            <person name="Dunbar C."/>
            <person name="Freedman E."/>
            <person name="Gearin G."/>
            <person name="Gellesch M."/>
            <person name="Goldberg J."/>
            <person name="Griggs A."/>
            <person name="Gujja S."/>
            <person name="Heiman D."/>
            <person name="Howarth C."/>
            <person name="Larson L."/>
            <person name="Lui A."/>
            <person name="MacDonald P.J.P."/>
            <person name="Mehta T."/>
            <person name="Montmayeur A."/>
            <person name="Murphy C."/>
            <person name="Neiman D."/>
            <person name="Pearson M."/>
            <person name="Priest M."/>
            <person name="Roberts A."/>
            <person name="Saif S."/>
            <person name="Shea T."/>
            <person name="Shenoy N."/>
            <person name="Sisk P."/>
            <person name="Stolte C."/>
            <person name="Sykes S."/>
            <person name="Wortman J."/>
            <person name="Nusbaum C."/>
            <person name="Birren B."/>
        </authorList>
    </citation>
    <scope>NUCLEOTIDE SEQUENCE [LARGE SCALE GENOMIC DNA]</scope>
    <source>
        <strain evidence="9 10">F0390</strain>
    </source>
</reference>
<feature type="transmembrane region" description="Helical" evidence="8">
    <location>
        <begin position="330"/>
        <end position="350"/>
    </location>
</feature>
<feature type="transmembrane region" description="Helical" evidence="8">
    <location>
        <begin position="362"/>
        <end position="381"/>
    </location>
</feature>
<dbReference type="eggNOG" id="COG1215">
    <property type="taxonomic scope" value="Bacteria"/>
</dbReference>
<feature type="transmembrane region" description="Helical" evidence="8">
    <location>
        <begin position="121"/>
        <end position="154"/>
    </location>
</feature>
<comment type="subcellular location">
    <subcellularLocation>
        <location evidence="1">Cell membrane</location>
        <topology evidence="1">Multi-pass membrane protein</topology>
    </subcellularLocation>
</comment>
<evidence type="ECO:0000256" key="7">
    <source>
        <dbReference type="ARBA" id="ARBA00024033"/>
    </source>
</evidence>
<feature type="transmembrane region" description="Helical" evidence="8">
    <location>
        <begin position="20"/>
        <end position="38"/>
    </location>
</feature>
<keyword evidence="6 8" id="KW-0472">Membrane</keyword>
<comment type="similarity">
    <text evidence="7">Belongs to the glycosyltransferase 87 family.</text>
</comment>
<dbReference type="Proteomes" id="UP000005141">
    <property type="component" value="Unassembled WGS sequence"/>
</dbReference>
<keyword evidence="4 8" id="KW-0812">Transmembrane</keyword>
<dbReference type="EMBL" id="ADGI01000050">
    <property type="protein sequence ID" value="EGV30676.1"/>
    <property type="molecule type" value="Genomic_DNA"/>
</dbReference>
<evidence type="ECO:0000313" key="10">
    <source>
        <dbReference type="Proteomes" id="UP000005141"/>
    </source>
</evidence>
<sequence>MMIYDKLKAFLRHPIFQNRYFLLSIWTILALVGMLKYHRSDNNFLIFRGVFWHTWQQTSLYAAYPAEYFDVNHYGPLFSLIIAPFALLPHWVGLLFWLLCLTLWLYAAIYRSTLAHRQQVFIYWFCGFALLTALFMQQFNIAIAAMVLSSFFLVEKEQEPWAAFFIVLGTLVKLYGVVGLAFFLFSRHKGRFVLWLLLWSVVLFCLPMLISSPHYVVAQYHEWWVCLAEKNTENLHALMQNISLLGMVRRTTGCENYSDLWLIVPGMALFALPYLRFSQYKHLAFREAILASVLMFIILFSTGSESSGYIIALLGAAIWYVSAPFERGKWAVWLMVFVFILSGMGNSDLIPKAIRTTIIQPYALRALPISLLWFCLCYELYTKDYAPLNENSHE</sequence>
<keyword evidence="5 8" id="KW-1133">Transmembrane helix</keyword>